<sequence>MLREMEAKEEAERANKNQEERDHQLQIKNYKKQAENERDRMFDTIAEQQRQALEQKDQEKVGTTTLSEICKNRELDNLKMKDTCKIIEKQLEYLQKQDDEEIEVSPFFLKKIFEI</sequence>
<evidence type="ECO:0000256" key="1">
    <source>
        <dbReference type="SAM" id="MobiDB-lite"/>
    </source>
</evidence>
<proteinExistence type="predicted"/>
<feature type="region of interest" description="Disordered" evidence="1">
    <location>
        <begin position="1"/>
        <end position="26"/>
    </location>
</feature>
<keyword evidence="3" id="KW-1185">Reference proteome</keyword>
<dbReference type="AlphaFoldDB" id="X6NI85"/>
<protein>
    <submittedName>
        <fullName evidence="2">Trichohyalin</fullName>
    </submittedName>
</protein>
<comment type="caution">
    <text evidence="2">The sequence shown here is derived from an EMBL/GenBank/DDBJ whole genome shotgun (WGS) entry which is preliminary data.</text>
</comment>
<accession>X6NI85</accession>
<name>X6NI85_RETFI</name>
<evidence type="ECO:0000313" key="2">
    <source>
        <dbReference type="EMBL" id="ETO25409.1"/>
    </source>
</evidence>
<reference evidence="2 3" key="1">
    <citation type="journal article" date="2013" name="Curr. Biol.">
        <title>The Genome of the Foraminiferan Reticulomyxa filosa.</title>
        <authorList>
            <person name="Glockner G."/>
            <person name="Hulsmann N."/>
            <person name="Schleicher M."/>
            <person name="Noegel A.A."/>
            <person name="Eichinger L."/>
            <person name="Gallinger C."/>
            <person name="Pawlowski J."/>
            <person name="Sierra R."/>
            <person name="Euteneuer U."/>
            <person name="Pillet L."/>
            <person name="Moustafa A."/>
            <person name="Platzer M."/>
            <person name="Groth M."/>
            <person name="Szafranski K."/>
            <person name="Schliwa M."/>
        </authorList>
    </citation>
    <scope>NUCLEOTIDE SEQUENCE [LARGE SCALE GENOMIC DNA]</scope>
</reference>
<gene>
    <name evidence="2" type="ORF">RFI_11732</name>
</gene>
<dbReference type="Proteomes" id="UP000023152">
    <property type="component" value="Unassembled WGS sequence"/>
</dbReference>
<dbReference type="EMBL" id="ASPP01008561">
    <property type="protein sequence ID" value="ETO25409.1"/>
    <property type="molecule type" value="Genomic_DNA"/>
</dbReference>
<organism evidence="2 3">
    <name type="scientific">Reticulomyxa filosa</name>
    <dbReference type="NCBI Taxonomy" id="46433"/>
    <lineage>
        <taxon>Eukaryota</taxon>
        <taxon>Sar</taxon>
        <taxon>Rhizaria</taxon>
        <taxon>Retaria</taxon>
        <taxon>Foraminifera</taxon>
        <taxon>Monothalamids</taxon>
        <taxon>Reticulomyxidae</taxon>
        <taxon>Reticulomyxa</taxon>
    </lineage>
</organism>
<feature type="compositionally biased region" description="Basic and acidic residues" evidence="1">
    <location>
        <begin position="1"/>
        <end position="25"/>
    </location>
</feature>
<evidence type="ECO:0000313" key="3">
    <source>
        <dbReference type="Proteomes" id="UP000023152"/>
    </source>
</evidence>